<dbReference type="Proteomes" id="UP001549321">
    <property type="component" value="Unassembled WGS sequence"/>
</dbReference>
<protein>
    <submittedName>
        <fullName evidence="1">Uncharacterized protein</fullName>
    </submittedName>
</protein>
<keyword evidence="2" id="KW-1185">Reference proteome</keyword>
<organism evidence="1 2">
    <name type="scientific">Kaistia defluvii</name>
    <dbReference type="NCBI Taxonomy" id="410841"/>
    <lineage>
        <taxon>Bacteria</taxon>
        <taxon>Pseudomonadati</taxon>
        <taxon>Pseudomonadota</taxon>
        <taxon>Alphaproteobacteria</taxon>
        <taxon>Hyphomicrobiales</taxon>
        <taxon>Kaistiaceae</taxon>
        <taxon>Kaistia</taxon>
    </lineage>
</organism>
<accession>A0ABV2R2K2</accession>
<name>A0ABV2R2K2_9HYPH</name>
<dbReference type="EMBL" id="JBEPSM010000002">
    <property type="protein sequence ID" value="MET4634916.1"/>
    <property type="molecule type" value="Genomic_DNA"/>
</dbReference>
<proteinExistence type="predicted"/>
<evidence type="ECO:0000313" key="1">
    <source>
        <dbReference type="EMBL" id="MET4634916.1"/>
    </source>
</evidence>
<gene>
    <name evidence="1" type="ORF">ABIE08_002862</name>
</gene>
<reference evidence="1 2" key="1">
    <citation type="submission" date="2024-06" db="EMBL/GenBank/DDBJ databases">
        <title>Sorghum-associated microbial communities from plants grown in Nebraska, USA.</title>
        <authorList>
            <person name="Schachtman D."/>
        </authorList>
    </citation>
    <scope>NUCLEOTIDE SEQUENCE [LARGE SCALE GENOMIC DNA]</scope>
    <source>
        <strain evidence="1 2">3207</strain>
    </source>
</reference>
<comment type="caution">
    <text evidence="1">The sequence shown here is derived from an EMBL/GenBank/DDBJ whole genome shotgun (WGS) entry which is preliminary data.</text>
</comment>
<dbReference type="RefSeq" id="WP_354552014.1">
    <property type="nucleotide sequence ID" value="NZ_JBEPSM010000002.1"/>
</dbReference>
<evidence type="ECO:0000313" key="2">
    <source>
        <dbReference type="Proteomes" id="UP001549321"/>
    </source>
</evidence>
<sequence length="329" mass="37145">MALAIGFEVEMTWHSDRYFAKAQRYWERNTASVRDAEQFLLQLSFVVEFVARGALVHQHPSLNAELDEESLLFSNGIAPRKPARSVGMDKAISRCQRLVADLSEEEVQAVRLLFDTRNEELHGDGDALSSVPVKDVSFKPQILSFIVKMSRFAGQDIEVLMGSDDGKQAVATSAALAHNRKERVRQLINIHKDRFYGLPKAQQDDLRKNGRAGFQSAVMKSGHHILVTKCPACGSDGYLGGRPVGVSAPILEENEIFQEVRVVPEIFECKVCDLMIKGLDELMAAKFDHEFVSRQEVDPVEHFGIDPMDYVDTEEIAREYNHQFEYQDE</sequence>